<dbReference type="SUPFAM" id="SSF75500">
    <property type="entry name" value="Putative transcriptional regulator TM1602, C-terminal domain"/>
    <property type="match status" value="1"/>
</dbReference>
<organism evidence="4 5">
    <name type="scientific">Gottschalkia purinilytica</name>
    <name type="common">Clostridium purinilyticum</name>
    <dbReference type="NCBI Taxonomy" id="1503"/>
    <lineage>
        <taxon>Bacteria</taxon>
        <taxon>Bacillati</taxon>
        <taxon>Bacillota</taxon>
        <taxon>Tissierellia</taxon>
        <taxon>Tissierellales</taxon>
        <taxon>Gottschalkiaceae</taxon>
        <taxon>Gottschalkia</taxon>
    </lineage>
</organism>
<comment type="caution">
    <text evidence="4">The sequence shown here is derived from an EMBL/GenBank/DDBJ whole genome shotgun (WGS) entry which is preliminary data.</text>
</comment>
<feature type="domain" description="3H" evidence="2">
    <location>
        <begin position="72"/>
        <end position="168"/>
    </location>
</feature>
<dbReference type="PIRSF" id="PIRSF037847">
    <property type="entry name" value="NiaR"/>
    <property type="match status" value="1"/>
</dbReference>
<feature type="domain" description="Helix-turn-helix type 11" evidence="3">
    <location>
        <begin position="6"/>
        <end position="58"/>
    </location>
</feature>
<reference evidence="5" key="1">
    <citation type="submission" date="2015-07" db="EMBL/GenBank/DDBJ databases">
        <title>Draft genome sequence of the purine-degrading Gottschalkia purinilyticum DSM 1384 (formerly Clostridium purinilyticum).</title>
        <authorList>
            <person name="Poehlein A."/>
            <person name="Schiel-Bengelsdorf B."/>
            <person name="Bengelsdorf F.R."/>
            <person name="Daniel R."/>
            <person name="Duerre P."/>
        </authorList>
    </citation>
    <scope>NUCLEOTIDE SEQUENCE [LARGE SCALE GENOMIC DNA]</scope>
    <source>
        <strain evidence="5">DSM 1384</strain>
    </source>
</reference>
<dbReference type="PANTHER" id="PTHR40068:SF1">
    <property type="entry name" value="TRANSCRIPTION REPRESSOR NIAR-RELATED"/>
    <property type="match status" value="1"/>
</dbReference>
<dbReference type="STRING" id="1503.CLPU_33c00030"/>
<protein>
    <submittedName>
        <fullName evidence="4">3H domain-containing protein</fullName>
    </submittedName>
</protein>
<dbReference type="InterPro" id="IPR035922">
    <property type="entry name" value="3H_dom_sf"/>
</dbReference>
<feature type="binding site" evidence="1">
    <location>
        <position position="146"/>
    </location>
    <ligand>
        <name>Ni(2+)</name>
        <dbReference type="ChEBI" id="CHEBI:49786"/>
    </ligand>
</feature>
<dbReference type="Gene3D" id="1.10.10.10">
    <property type="entry name" value="Winged helix-like DNA-binding domain superfamily/Winged helix DNA-binding domain"/>
    <property type="match status" value="1"/>
</dbReference>
<name>A0A0L0W658_GOTPU</name>
<dbReference type="InterPro" id="IPR036388">
    <property type="entry name" value="WH-like_DNA-bd_sf"/>
</dbReference>
<dbReference type="AlphaFoldDB" id="A0A0L0W658"/>
<feature type="binding site" evidence="1">
    <location>
        <position position="85"/>
    </location>
    <ligand>
        <name>Ni(2+)</name>
        <dbReference type="ChEBI" id="CHEBI:49786"/>
    </ligand>
</feature>
<dbReference type="GO" id="GO:0046872">
    <property type="term" value="F:metal ion binding"/>
    <property type="evidence" value="ECO:0007669"/>
    <property type="project" value="UniProtKB-KW"/>
</dbReference>
<sequence>MNTEDRRRTMWNILQREEKPIKGTKLAEEFNVSRQVIVQDIALLRAEGFDIIATPQGYVIPKYKENNIIKKIVTKHFNLEEMEEELRIMIDYGARVLDVIVEHPIYGEIKGILDIGYKEELDSFMKKLRQQKAEPLSSLTDGIHIHTIEVPSEENFNKIKDKLKEKNYSV</sequence>
<dbReference type="Pfam" id="PF02829">
    <property type="entry name" value="3H"/>
    <property type="match status" value="1"/>
</dbReference>
<dbReference type="InterPro" id="IPR036390">
    <property type="entry name" value="WH_DNA-bd_sf"/>
</dbReference>
<dbReference type="EMBL" id="LGSS01000033">
    <property type="protein sequence ID" value="KNF07013.1"/>
    <property type="molecule type" value="Genomic_DNA"/>
</dbReference>
<evidence type="ECO:0000313" key="4">
    <source>
        <dbReference type="EMBL" id="KNF07013.1"/>
    </source>
</evidence>
<accession>A0A0L0W658</accession>
<evidence type="ECO:0000259" key="3">
    <source>
        <dbReference type="Pfam" id="PF08279"/>
    </source>
</evidence>
<dbReference type="PATRIC" id="fig|1503.3.peg.1811"/>
<dbReference type="InterPro" id="IPR004173">
    <property type="entry name" value="3H_domain"/>
</dbReference>
<evidence type="ECO:0000259" key="2">
    <source>
        <dbReference type="Pfam" id="PF02829"/>
    </source>
</evidence>
<dbReference type="Proteomes" id="UP000037267">
    <property type="component" value="Unassembled WGS sequence"/>
</dbReference>
<evidence type="ECO:0000313" key="5">
    <source>
        <dbReference type="Proteomes" id="UP000037267"/>
    </source>
</evidence>
<keyword evidence="5" id="KW-1185">Reference proteome</keyword>
<gene>
    <name evidence="4" type="ORF">CLPU_33c00030</name>
</gene>
<keyword evidence="1" id="KW-0479">Metal-binding</keyword>
<dbReference type="InterPro" id="IPR026043">
    <property type="entry name" value="NadR"/>
</dbReference>
<dbReference type="PANTHER" id="PTHR40068">
    <property type="entry name" value="TRANSCRIPTION REPRESSOR NIAR-RELATED"/>
    <property type="match status" value="1"/>
</dbReference>
<keyword evidence="1" id="KW-0533">Nickel</keyword>
<dbReference type="SUPFAM" id="SSF46785">
    <property type="entry name" value="Winged helix' DNA-binding domain"/>
    <property type="match status" value="1"/>
</dbReference>
<dbReference type="Gene3D" id="3.30.1340.20">
    <property type="entry name" value="3H domain"/>
    <property type="match status" value="1"/>
</dbReference>
<dbReference type="Pfam" id="PF08279">
    <property type="entry name" value="HTH_11"/>
    <property type="match status" value="1"/>
</dbReference>
<feature type="binding site" evidence="1">
    <location>
        <position position="76"/>
    </location>
    <ligand>
        <name>Ni(2+)</name>
        <dbReference type="ChEBI" id="CHEBI:49786"/>
    </ligand>
</feature>
<proteinExistence type="predicted"/>
<dbReference type="InterPro" id="IPR013196">
    <property type="entry name" value="HTH_11"/>
</dbReference>
<feature type="binding site" evidence="1">
    <location>
        <position position="144"/>
    </location>
    <ligand>
        <name>Ni(2+)</name>
        <dbReference type="ChEBI" id="CHEBI:49786"/>
    </ligand>
</feature>
<evidence type="ECO:0000256" key="1">
    <source>
        <dbReference type="PIRSR" id="PIRSR037847-1"/>
    </source>
</evidence>